<keyword evidence="3" id="KW-0472">Membrane</keyword>
<dbReference type="AlphaFoldDB" id="A0AAW7MLR5"/>
<sequence length="411" mass="46305">MSTKLADLQHPGAAADDDEENSLSRSVERSSEPDRVRGDFIERAIDSGDTATMLIALGAAGAVLIVFLAWGWTTDLWRLARWTVPIPWVLAAVGAWFGFKELRAGWRNARAKMRATLAAGLEWRSPQEELDRAVSIKDAALVRRVLSTPMADVNRFRGSYEPTLLHGAVRWFLYNDTLKAERRKDALNTVRALLESGALCSAHDRYQGTPLDRIRDACKDSDGIPAELILLLQNAIDKEKRDKASKADEDEIRLYTTHHRRNRKQRTELFALAAATHTVDWWPILDEHNNHDDDSMKSLLNSFDSTGRTALHWAARAENLDLVRWLARRGAGTHERWNGECHSYDDDGNPLDADGYSIDFHTPFDGIEDDEALHNLTDAFAAGLREREAEALRVAINEMNLALPTHARKRL</sequence>
<evidence type="ECO:0000313" key="5">
    <source>
        <dbReference type="EMBL" id="MDN4578176.1"/>
    </source>
</evidence>
<dbReference type="Proteomes" id="UP001172791">
    <property type="component" value="Unassembled WGS sequence"/>
</dbReference>
<feature type="region of interest" description="Disordered" evidence="2">
    <location>
        <begin position="1"/>
        <end position="34"/>
    </location>
</feature>
<dbReference type="PROSITE" id="PS50297">
    <property type="entry name" value="ANK_REP_REGION"/>
    <property type="match status" value="1"/>
</dbReference>
<evidence type="ECO:0000256" key="1">
    <source>
        <dbReference type="PROSITE-ProRule" id="PRU00023"/>
    </source>
</evidence>
<comment type="caution">
    <text evidence="4">The sequence shown here is derived from an EMBL/GenBank/DDBJ whole genome shotgun (WGS) entry which is preliminary data.</text>
</comment>
<protein>
    <recommendedName>
        <fullName evidence="8">Ankyrin</fullName>
    </recommendedName>
</protein>
<name>A0AAW7MLR5_9BURK</name>
<feature type="transmembrane region" description="Helical" evidence="3">
    <location>
        <begin position="53"/>
        <end position="73"/>
    </location>
</feature>
<feature type="transmembrane region" description="Helical" evidence="3">
    <location>
        <begin position="79"/>
        <end position="99"/>
    </location>
</feature>
<evidence type="ECO:0000256" key="2">
    <source>
        <dbReference type="SAM" id="MobiDB-lite"/>
    </source>
</evidence>
<keyword evidence="3" id="KW-1133">Transmembrane helix</keyword>
<evidence type="ECO:0000313" key="4">
    <source>
        <dbReference type="EMBL" id="MDN4573634.1"/>
    </source>
</evidence>
<dbReference type="SUPFAM" id="SSF48403">
    <property type="entry name" value="Ankyrin repeat"/>
    <property type="match status" value="1"/>
</dbReference>
<dbReference type="Pfam" id="PF00023">
    <property type="entry name" value="Ank"/>
    <property type="match status" value="1"/>
</dbReference>
<accession>A0AAW7MLR5</accession>
<reference evidence="4" key="1">
    <citation type="submission" date="2018-04" db="EMBL/GenBank/DDBJ databases">
        <authorList>
            <person name="Jy Z."/>
        </authorList>
    </citation>
    <scope>NUCLEOTIDE SEQUENCE</scope>
    <source>
        <strain evidence="5">AS13</strain>
        <strain evidence="4">LA18</strain>
    </source>
</reference>
<dbReference type="InterPro" id="IPR036770">
    <property type="entry name" value="Ankyrin_rpt-contain_sf"/>
</dbReference>
<dbReference type="RefSeq" id="WP_301234496.1">
    <property type="nucleotide sequence ID" value="NZ_QAIC01000037.1"/>
</dbReference>
<dbReference type="SMART" id="SM00248">
    <property type="entry name" value="ANK"/>
    <property type="match status" value="2"/>
</dbReference>
<gene>
    <name evidence="4" type="ORF">DBA34_10230</name>
    <name evidence="5" type="ORF">DBB29_08610</name>
</gene>
<keyword evidence="6" id="KW-1185">Reference proteome</keyword>
<evidence type="ECO:0008006" key="8">
    <source>
        <dbReference type="Google" id="ProtNLM"/>
    </source>
</evidence>
<dbReference type="EMBL" id="QAIC01000037">
    <property type="protein sequence ID" value="MDN4573634.1"/>
    <property type="molecule type" value="Genomic_DNA"/>
</dbReference>
<proteinExistence type="predicted"/>
<dbReference type="EMBL" id="QAID01000035">
    <property type="protein sequence ID" value="MDN4578176.1"/>
    <property type="molecule type" value="Genomic_DNA"/>
</dbReference>
<feature type="repeat" description="ANK" evidence="1">
    <location>
        <begin position="306"/>
        <end position="338"/>
    </location>
</feature>
<keyword evidence="1" id="KW-0040">ANK repeat</keyword>
<keyword evidence="3" id="KW-0812">Transmembrane</keyword>
<evidence type="ECO:0000313" key="6">
    <source>
        <dbReference type="Proteomes" id="UP001172788"/>
    </source>
</evidence>
<dbReference type="PROSITE" id="PS50088">
    <property type="entry name" value="ANK_REPEAT"/>
    <property type="match status" value="1"/>
</dbReference>
<organism evidence="4 7">
    <name type="scientific">Pandoraea cepalis</name>
    <dbReference type="NCBI Taxonomy" id="2508294"/>
    <lineage>
        <taxon>Bacteria</taxon>
        <taxon>Pseudomonadati</taxon>
        <taxon>Pseudomonadota</taxon>
        <taxon>Betaproteobacteria</taxon>
        <taxon>Burkholderiales</taxon>
        <taxon>Burkholderiaceae</taxon>
        <taxon>Pandoraea</taxon>
    </lineage>
</organism>
<dbReference type="InterPro" id="IPR002110">
    <property type="entry name" value="Ankyrin_rpt"/>
</dbReference>
<dbReference type="Gene3D" id="1.25.40.20">
    <property type="entry name" value="Ankyrin repeat-containing domain"/>
    <property type="match status" value="2"/>
</dbReference>
<dbReference type="Proteomes" id="UP001172788">
    <property type="component" value="Unassembled WGS sequence"/>
</dbReference>
<evidence type="ECO:0000313" key="7">
    <source>
        <dbReference type="Proteomes" id="UP001172791"/>
    </source>
</evidence>
<evidence type="ECO:0000256" key="3">
    <source>
        <dbReference type="SAM" id="Phobius"/>
    </source>
</evidence>